<reference evidence="1 2" key="1">
    <citation type="submission" date="2023-01" db="EMBL/GenBank/DDBJ databases">
        <title>Analysis of 21 Apiospora genomes using comparative genomics revels a genus with tremendous synthesis potential of carbohydrate active enzymes and secondary metabolites.</title>
        <authorList>
            <person name="Sorensen T."/>
        </authorList>
    </citation>
    <scope>NUCLEOTIDE SEQUENCE [LARGE SCALE GENOMIC DNA]</scope>
    <source>
        <strain evidence="1 2">CBS 83171</strain>
    </source>
</reference>
<comment type="caution">
    <text evidence="1">The sequence shown here is derived from an EMBL/GenBank/DDBJ whole genome shotgun (WGS) entry which is preliminary data.</text>
</comment>
<evidence type="ECO:0000313" key="2">
    <source>
        <dbReference type="Proteomes" id="UP001446871"/>
    </source>
</evidence>
<evidence type="ECO:0000313" key="1">
    <source>
        <dbReference type="EMBL" id="KAK8078289.1"/>
    </source>
</evidence>
<dbReference type="Proteomes" id="UP001446871">
    <property type="component" value="Unassembled WGS sequence"/>
</dbReference>
<gene>
    <name evidence="1" type="ORF">PG996_004459</name>
</gene>
<proteinExistence type="predicted"/>
<keyword evidence="2" id="KW-1185">Reference proteome</keyword>
<organism evidence="1 2">
    <name type="scientific">Apiospora saccharicola</name>
    <dbReference type="NCBI Taxonomy" id="335842"/>
    <lineage>
        <taxon>Eukaryota</taxon>
        <taxon>Fungi</taxon>
        <taxon>Dikarya</taxon>
        <taxon>Ascomycota</taxon>
        <taxon>Pezizomycotina</taxon>
        <taxon>Sordariomycetes</taxon>
        <taxon>Xylariomycetidae</taxon>
        <taxon>Amphisphaeriales</taxon>
        <taxon>Apiosporaceae</taxon>
        <taxon>Apiospora</taxon>
    </lineage>
</organism>
<dbReference type="EMBL" id="JAQQWM010000002">
    <property type="protein sequence ID" value="KAK8078289.1"/>
    <property type="molecule type" value="Genomic_DNA"/>
</dbReference>
<sequence>MDCVHPWIFVIQLSSGGGSKTQFCMRPELGFYTSSLGYIKCYGCGWKSDAIVDPDLHIDAVYNLSRHALRNSHVSGEDGKFICRVCAVVKDYNGLAACIPRRGVRQVRCAYGSESVRAWNW</sequence>
<accession>A0ABR1W7Y2</accession>
<protein>
    <submittedName>
        <fullName evidence="1">Uncharacterized protein</fullName>
    </submittedName>
</protein>
<name>A0ABR1W7Y2_9PEZI</name>